<feature type="domain" description="Fe/B12 periplasmic-binding" evidence="7">
    <location>
        <begin position="84"/>
        <end position="342"/>
    </location>
</feature>
<organism evidence="8 9">
    <name type="scientific">Dolosigranulum pigrum</name>
    <dbReference type="NCBI Taxonomy" id="29394"/>
    <lineage>
        <taxon>Bacteria</taxon>
        <taxon>Bacillati</taxon>
        <taxon>Bacillota</taxon>
        <taxon>Bacilli</taxon>
        <taxon>Lactobacillales</taxon>
        <taxon>Carnobacteriaceae</taxon>
        <taxon>Dolosigranulum</taxon>
    </lineage>
</organism>
<reference evidence="8 9" key="1">
    <citation type="submission" date="2017-01" db="EMBL/GenBank/DDBJ databases">
        <title>Complete Genome Sequence of Dolosigranulum pigrum isolated from a Patient with interstitial lung disease.</title>
        <authorList>
            <person name="Mukhopadhyay R."/>
            <person name="Joaquin J."/>
            <person name="Hogue R."/>
            <person name="Fitzgerald S."/>
            <person name="Jospin G."/>
            <person name="Eisen J.A."/>
            <person name="Chaturvedi V."/>
        </authorList>
    </citation>
    <scope>NUCLEOTIDE SEQUENCE [LARGE SCALE GENOMIC DNA]</scope>
    <source>
        <strain evidence="8 9">15S00348</strain>
    </source>
</reference>
<dbReference type="Proteomes" id="UP000190409">
    <property type="component" value="Unassembled WGS sequence"/>
</dbReference>
<dbReference type="InterPro" id="IPR033870">
    <property type="entry name" value="FatB"/>
</dbReference>
<dbReference type="InterPro" id="IPR051313">
    <property type="entry name" value="Bact_iron-sidero_bind"/>
</dbReference>
<name>A0A1S8KM77_9LACT</name>
<dbReference type="InterPro" id="IPR002491">
    <property type="entry name" value="ABC_transptr_periplasmic_BD"/>
</dbReference>
<evidence type="ECO:0000259" key="7">
    <source>
        <dbReference type="PROSITE" id="PS50983"/>
    </source>
</evidence>
<dbReference type="SUPFAM" id="SSF53807">
    <property type="entry name" value="Helical backbone' metal receptor"/>
    <property type="match status" value="1"/>
</dbReference>
<evidence type="ECO:0000313" key="9">
    <source>
        <dbReference type="Proteomes" id="UP000190409"/>
    </source>
</evidence>
<feature type="chain" id="PRO_5039716878" description="Fe/B12 periplasmic-binding domain-containing protein" evidence="6">
    <location>
        <begin position="19"/>
        <end position="342"/>
    </location>
</feature>
<comment type="subcellular location">
    <subcellularLocation>
        <location evidence="1">Cell envelope</location>
    </subcellularLocation>
</comment>
<keyword evidence="4 6" id="KW-0732">Signal</keyword>
<dbReference type="PANTHER" id="PTHR30532">
    <property type="entry name" value="IRON III DICITRATE-BINDING PERIPLASMIC PROTEIN"/>
    <property type="match status" value="1"/>
</dbReference>
<dbReference type="GO" id="GO:1901678">
    <property type="term" value="P:iron coordination entity transport"/>
    <property type="evidence" value="ECO:0007669"/>
    <property type="project" value="UniProtKB-ARBA"/>
</dbReference>
<dbReference type="GO" id="GO:0030288">
    <property type="term" value="C:outer membrane-bounded periplasmic space"/>
    <property type="evidence" value="ECO:0007669"/>
    <property type="project" value="TreeGrafter"/>
</dbReference>
<evidence type="ECO:0000256" key="2">
    <source>
        <dbReference type="ARBA" id="ARBA00008814"/>
    </source>
</evidence>
<sequence>MKKLLSRGLLLSSVLLVAACSPNNGDDAQVEETTEEVNQPSEENSDQTAKDSPSDETDKATADGTLTIMDNAEHTVDVPANPQRVAVFDNGQLDVLQSLGLSDRVVATASDILPDYLSEFSDLPVAGTLFEIDLEVANAEEPELAIVGARSQESYDGLADTVPTLDLSNTIQNIWETLQSNLETYGKIFGVEEQAEGKIQGLEEQLTALAENASSSGLNALFLMTSEGQLSAYGPGSRFGYVHDLFGYEPVDSDIEVSRHGMDVSVEYVLEKDPDVIFLLDRGAAIGDESSISEFEENPVIQETTAYKEGNIVHLSPDMWYLTEGGFISFKTMMDEAAQPLN</sequence>
<dbReference type="AlphaFoldDB" id="A0A1S8KM77"/>
<dbReference type="EMBL" id="MUYF01000003">
    <property type="protein sequence ID" value="OOL80585.1"/>
    <property type="molecule type" value="Genomic_DNA"/>
</dbReference>
<proteinExistence type="inferred from homology"/>
<feature type="compositionally biased region" description="Basic and acidic residues" evidence="5">
    <location>
        <begin position="48"/>
        <end position="61"/>
    </location>
</feature>
<feature type="compositionally biased region" description="Polar residues" evidence="5">
    <location>
        <begin position="36"/>
        <end position="47"/>
    </location>
</feature>
<gene>
    <name evidence="8" type="ORF">BWX42_01200</name>
</gene>
<dbReference type="PROSITE" id="PS51257">
    <property type="entry name" value="PROKAR_LIPOPROTEIN"/>
    <property type="match status" value="1"/>
</dbReference>
<protein>
    <recommendedName>
        <fullName evidence="7">Fe/B12 periplasmic-binding domain-containing protein</fullName>
    </recommendedName>
</protein>
<evidence type="ECO:0000256" key="4">
    <source>
        <dbReference type="ARBA" id="ARBA00022729"/>
    </source>
</evidence>
<dbReference type="Pfam" id="PF01497">
    <property type="entry name" value="Peripla_BP_2"/>
    <property type="match status" value="1"/>
</dbReference>
<dbReference type="PANTHER" id="PTHR30532:SF28">
    <property type="entry name" value="PETROBACTIN-BINDING PROTEIN YCLQ"/>
    <property type="match status" value="1"/>
</dbReference>
<comment type="similarity">
    <text evidence="2">Belongs to the bacterial solute-binding protein 8 family.</text>
</comment>
<comment type="caution">
    <text evidence="8">The sequence shown here is derived from an EMBL/GenBank/DDBJ whole genome shotgun (WGS) entry which is preliminary data.</text>
</comment>
<feature type="region of interest" description="Disordered" evidence="5">
    <location>
        <begin position="21"/>
        <end position="61"/>
    </location>
</feature>
<feature type="signal peptide" evidence="6">
    <location>
        <begin position="1"/>
        <end position="18"/>
    </location>
</feature>
<evidence type="ECO:0000256" key="1">
    <source>
        <dbReference type="ARBA" id="ARBA00004196"/>
    </source>
</evidence>
<dbReference type="Gene3D" id="3.40.50.1980">
    <property type="entry name" value="Nitrogenase molybdenum iron protein domain"/>
    <property type="match status" value="2"/>
</dbReference>
<evidence type="ECO:0000256" key="5">
    <source>
        <dbReference type="SAM" id="MobiDB-lite"/>
    </source>
</evidence>
<keyword evidence="3" id="KW-0813">Transport</keyword>
<accession>A0A1S8KM77</accession>
<evidence type="ECO:0000313" key="8">
    <source>
        <dbReference type="EMBL" id="OOL80585.1"/>
    </source>
</evidence>
<dbReference type="CDD" id="cd01140">
    <property type="entry name" value="FatB"/>
    <property type="match status" value="1"/>
</dbReference>
<evidence type="ECO:0000256" key="3">
    <source>
        <dbReference type="ARBA" id="ARBA00022448"/>
    </source>
</evidence>
<dbReference type="PROSITE" id="PS50983">
    <property type="entry name" value="FE_B12_PBP"/>
    <property type="match status" value="1"/>
</dbReference>
<evidence type="ECO:0000256" key="6">
    <source>
        <dbReference type="SAM" id="SignalP"/>
    </source>
</evidence>